<evidence type="ECO:0008006" key="4">
    <source>
        <dbReference type="Google" id="ProtNLM"/>
    </source>
</evidence>
<dbReference type="EMBL" id="CP043026">
    <property type="protein sequence ID" value="QEH62292.1"/>
    <property type="molecule type" value="Genomic_DNA"/>
</dbReference>
<reference evidence="2 3" key="1">
    <citation type="submission" date="2019-08" db="EMBL/GenBank/DDBJ databases">
        <title>Complete genome sequence of Spiroplasma chinense CCH (DSM 19755).</title>
        <authorList>
            <person name="Shen H.-Y."/>
            <person name="Lin Y.-C."/>
            <person name="Chou L."/>
            <person name="Kuo C.-H."/>
        </authorList>
    </citation>
    <scope>NUCLEOTIDE SEQUENCE [LARGE SCALE GENOMIC DNA]</scope>
    <source>
        <strain evidence="2 3">CCH</strain>
    </source>
</reference>
<accession>A0A5B9Y8E1</accession>
<dbReference type="Proteomes" id="UP000323144">
    <property type="component" value="Chromosome"/>
</dbReference>
<protein>
    <recommendedName>
        <fullName evidence="4">Lipoprotein-associated type-17 domain-containing protein</fullName>
    </recommendedName>
</protein>
<dbReference type="AlphaFoldDB" id="A0A5B9Y8E1"/>
<proteinExistence type="predicted"/>
<organism evidence="2 3">
    <name type="scientific">Spiroplasma chinense</name>
    <dbReference type="NCBI Taxonomy" id="216932"/>
    <lineage>
        <taxon>Bacteria</taxon>
        <taxon>Bacillati</taxon>
        <taxon>Mycoplasmatota</taxon>
        <taxon>Mollicutes</taxon>
        <taxon>Entomoplasmatales</taxon>
        <taxon>Spiroplasmataceae</taxon>
        <taxon>Spiroplasma</taxon>
    </lineage>
</organism>
<sequence length="433" mass="49972">MKKLIAFLGGLSIVSPLAVNVVSCEVVSLTGKWKDFFIHIKSSYRRSKKLFVNEQEVEEAFKGFVEEYSFGKFKATLDKDKKGSKNLVYVNLNDLGIVNRYERQYRVEVFEWWNDKWGDMSVLGSQSTININYGVMKESIYLDKVALNTNSGDQSAIKVSNMSDLEQLEFSLDPFEDFKQQIDSDLVKVYVEDNEVKVITKHSNFEKTIYLRAKPINGEGFWGNEIKVSNSQNTGLEVILKDDSVQDFIYPENTEFLWSVENNDEVQGVEAIESSDKNLKAQFLNDGKDIKLIYQTDEKLTKPIYLIIRIVPKNYKFPIGIQTLIICPDDVALLDKDTNQEIIKPIEYKVLEGEENKWFNYRAKVLNSRPQLVIYKEFENDFSVAFIQGDWAIFAITEPKKGKTYSVKFQQRGTDKEGVKNYFKVLTFTVNVI</sequence>
<dbReference type="KEGG" id="schi:SCHIN_v1c10990"/>
<keyword evidence="1" id="KW-0732">Signal</keyword>
<evidence type="ECO:0000313" key="2">
    <source>
        <dbReference type="EMBL" id="QEH62292.1"/>
    </source>
</evidence>
<keyword evidence="3" id="KW-1185">Reference proteome</keyword>
<feature type="signal peptide" evidence="1">
    <location>
        <begin position="1"/>
        <end position="18"/>
    </location>
</feature>
<evidence type="ECO:0000256" key="1">
    <source>
        <dbReference type="SAM" id="SignalP"/>
    </source>
</evidence>
<gene>
    <name evidence="2" type="ORF">SCHIN_v1c10990</name>
</gene>
<feature type="chain" id="PRO_5022715645" description="Lipoprotein-associated type-17 domain-containing protein" evidence="1">
    <location>
        <begin position="19"/>
        <end position="433"/>
    </location>
</feature>
<evidence type="ECO:0000313" key="3">
    <source>
        <dbReference type="Proteomes" id="UP000323144"/>
    </source>
</evidence>
<dbReference type="RefSeq" id="WP_166508656.1">
    <property type="nucleotide sequence ID" value="NZ_CP043026.1"/>
</dbReference>
<name>A0A5B9Y8E1_9MOLU</name>